<dbReference type="InterPro" id="IPR052761">
    <property type="entry name" value="Fungal_Detox/Toxin_TFs"/>
</dbReference>
<evidence type="ECO:0000259" key="3">
    <source>
        <dbReference type="SMART" id="SM00906"/>
    </source>
</evidence>
<sequence>MIIRRPRRVDGTVYDKTIRPRHEKILKFMPILSGVQSKSEFKNGDGSPPSPEHDSNLGPQVISNKDKPKLEDEPVLRTITPPIEKTSPDLSEAAAQPACQSQSTIIYYSYYPFLGANNLSNCLPQDVAFLDSQKCLHVPTRDILSHFLDQYFLHVHPTLPVINEGEFWKMYGSPEPSTPTFSLLLLQAAMFASCNFVPLEVLRSMGYDSIRNARAALYRKAKLLYDFGVESSPVAIAQAALHLTYWTPPASIDTKPNTTWLSIAIQNAKTARADHFSSSQLAHNAKPHSKKWHNVLKRLWWCCIMRDRILALGLRRSIQISRDTFECTKPASLELADLEDEEGSSLVYSAETKKELMSIVVRLAELCVILTDVLTLAFTLLVGASGGPGRPEFEMEKIRECKDVLLRRWFEVTSSDAICQDPSSPRHPSVTLYTTLMLIYYQTARVVLCHRELQLLTLNNLGTLDESRICESRNELSHAAGRINQYLESLNKLQLTKYLPITAVAYTVFPLTLQVLDWHLSSPPGSSPDYGKAVGSEGPKSTPSNLIQAMRTFYPQYDGVDWVAKIIRCAVQVVQQSPTATESSIADWTQLLTVSPSEYLRLSVAVDISLSSGKVLGTPEVNEFLEDQPALGSVTRRDTPGKPPMESISPSPRPLVPDRDMASTDSDFATPTGHVPVPPQESWMAIPPTDTMDISLKFPWDEGIPMTDFSLFFDGSSDTTLTDEAMGEYSHITSFNMPSYSLDDFYNTGIPMDDDLLQDAQGDSPVESVKNVGITMSEHLC</sequence>
<dbReference type="STRING" id="1093900.A0A507BA79"/>
<dbReference type="GO" id="GO:0008270">
    <property type="term" value="F:zinc ion binding"/>
    <property type="evidence" value="ECO:0007669"/>
    <property type="project" value="InterPro"/>
</dbReference>
<accession>A0A507BA79</accession>
<dbReference type="GeneID" id="41973328"/>
<dbReference type="RefSeq" id="XP_030995389.1">
    <property type="nucleotide sequence ID" value="XM_031140451.1"/>
</dbReference>
<protein>
    <recommendedName>
        <fullName evidence="3">Xylanolytic transcriptional activator regulatory domain-containing protein</fullName>
    </recommendedName>
</protein>
<dbReference type="GO" id="GO:0003677">
    <property type="term" value="F:DNA binding"/>
    <property type="evidence" value="ECO:0007669"/>
    <property type="project" value="InterPro"/>
</dbReference>
<evidence type="ECO:0000313" key="5">
    <source>
        <dbReference type="Proteomes" id="UP000319257"/>
    </source>
</evidence>
<dbReference type="PANTHER" id="PTHR47425">
    <property type="entry name" value="FARB-RELATED"/>
    <property type="match status" value="1"/>
</dbReference>
<keyword evidence="1" id="KW-0539">Nucleus</keyword>
<feature type="region of interest" description="Disordered" evidence="2">
    <location>
        <begin position="628"/>
        <end position="657"/>
    </location>
</feature>
<dbReference type="SMART" id="SM00906">
    <property type="entry name" value="Fungal_trans"/>
    <property type="match status" value="1"/>
</dbReference>
<dbReference type="GO" id="GO:0006351">
    <property type="term" value="P:DNA-templated transcription"/>
    <property type="evidence" value="ECO:0007669"/>
    <property type="project" value="InterPro"/>
</dbReference>
<evidence type="ECO:0000256" key="2">
    <source>
        <dbReference type="SAM" id="MobiDB-lite"/>
    </source>
</evidence>
<proteinExistence type="predicted"/>
<feature type="region of interest" description="Disordered" evidence="2">
    <location>
        <begin position="37"/>
        <end position="72"/>
    </location>
</feature>
<comment type="caution">
    <text evidence="4">The sequence shown here is derived from an EMBL/GenBank/DDBJ whole genome shotgun (WGS) entry which is preliminary data.</text>
</comment>
<dbReference type="CDD" id="cd12148">
    <property type="entry name" value="fungal_TF_MHR"/>
    <property type="match status" value="1"/>
</dbReference>
<dbReference type="Proteomes" id="UP000319257">
    <property type="component" value="Unassembled WGS sequence"/>
</dbReference>
<organism evidence="4 5">
    <name type="scientific">Thyridium curvatum</name>
    <dbReference type="NCBI Taxonomy" id="1093900"/>
    <lineage>
        <taxon>Eukaryota</taxon>
        <taxon>Fungi</taxon>
        <taxon>Dikarya</taxon>
        <taxon>Ascomycota</taxon>
        <taxon>Pezizomycotina</taxon>
        <taxon>Sordariomycetes</taxon>
        <taxon>Sordariomycetidae</taxon>
        <taxon>Thyridiales</taxon>
        <taxon>Thyridiaceae</taxon>
        <taxon>Thyridium</taxon>
    </lineage>
</organism>
<keyword evidence="5" id="KW-1185">Reference proteome</keyword>
<dbReference type="OrthoDB" id="5121955at2759"/>
<reference evidence="4 5" key="1">
    <citation type="submission" date="2019-06" db="EMBL/GenBank/DDBJ databases">
        <title>Draft genome sequence of the filamentous fungus Phialemoniopsis curvata isolated from diesel fuel.</title>
        <authorList>
            <person name="Varaljay V.A."/>
            <person name="Lyon W.J."/>
            <person name="Crouch A.L."/>
            <person name="Drake C.E."/>
            <person name="Hollomon J.M."/>
            <person name="Nadeau L.J."/>
            <person name="Nunn H.S."/>
            <person name="Stevenson B.S."/>
            <person name="Bojanowski C.L."/>
            <person name="Crookes-Goodson W.J."/>
        </authorList>
    </citation>
    <scope>NUCLEOTIDE SEQUENCE [LARGE SCALE GENOMIC DNA]</scope>
    <source>
        <strain evidence="4 5">D216</strain>
    </source>
</reference>
<name>A0A507BA79_9PEZI</name>
<dbReference type="EMBL" id="SKBQ01000032">
    <property type="protein sequence ID" value="TPX13678.1"/>
    <property type="molecule type" value="Genomic_DNA"/>
</dbReference>
<evidence type="ECO:0000313" key="4">
    <source>
        <dbReference type="EMBL" id="TPX13678.1"/>
    </source>
</evidence>
<dbReference type="InParanoid" id="A0A507BA79"/>
<dbReference type="Pfam" id="PF04082">
    <property type="entry name" value="Fungal_trans"/>
    <property type="match status" value="1"/>
</dbReference>
<dbReference type="InterPro" id="IPR007219">
    <property type="entry name" value="XnlR_reg_dom"/>
</dbReference>
<dbReference type="AlphaFoldDB" id="A0A507BA79"/>
<dbReference type="PANTHER" id="PTHR47425:SF2">
    <property type="entry name" value="FARB-RELATED"/>
    <property type="match status" value="1"/>
</dbReference>
<gene>
    <name evidence="4" type="ORF">E0L32_005881</name>
</gene>
<evidence type="ECO:0000256" key="1">
    <source>
        <dbReference type="ARBA" id="ARBA00023242"/>
    </source>
</evidence>
<feature type="domain" description="Xylanolytic transcriptional activator regulatory" evidence="3">
    <location>
        <begin position="257"/>
        <end position="336"/>
    </location>
</feature>